<dbReference type="KEGG" id="nmf:NMS_2056"/>
<name>W8VS77_9FLAO</name>
<dbReference type="Pfam" id="PF18939">
    <property type="entry name" value="DUF5686"/>
    <property type="match status" value="1"/>
</dbReference>
<protein>
    <recommendedName>
        <fullName evidence="3">TonB-dependent receptor</fullName>
    </recommendedName>
</protein>
<dbReference type="AlphaFoldDB" id="W8VS77"/>
<dbReference type="SUPFAM" id="SSF49464">
    <property type="entry name" value="Carboxypeptidase regulatory domain-like"/>
    <property type="match status" value="1"/>
</dbReference>
<dbReference type="EMBL" id="AP014548">
    <property type="protein sequence ID" value="BAO56065.1"/>
    <property type="molecule type" value="Genomic_DNA"/>
</dbReference>
<dbReference type="InterPro" id="IPR008969">
    <property type="entry name" value="CarboxyPept-like_regulatory"/>
</dbReference>
<dbReference type="Gene3D" id="2.60.40.1120">
    <property type="entry name" value="Carboxypeptidase-like, regulatory domain"/>
    <property type="match status" value="1"/>
</dbReference>
<accession>W8VS77</accession>
<proteinExistence type="predicted"/>
<gene>
    <name evidence="1" type="ORF">NMS_2056</name>
</gene>
<dbReference type="Proteomes" id="UP000031760">
    <property type="component" value="Chromosome"/>
</dbReference>
<dbReference type="Pfam" id="PF13715">
    <property type="entry name" value="CarbopepD_reg_2"/>
    <property type="match status" value="1"/>
</dbReference>
<dbReference type="HOGENOM" id="CLU_015931_0_0_10"/>
<evidence type="ECO:0000313" key="2">
    <source>
        <dbReference type="Proteomes" id="UP000031760"/>
    </source>
</evidence>
<evidence type="ECO:0008006" key="3">
    <source>
        <dbReference type="Google" id="ProtNLM"/>
    </source>
</evidence>
<keyword evidence="2" id="KW-1185">Reference proteome</keyword>
<evidence type="ECO:0000313" key="1">
    <source>
        <dbReference type="EMBL" id="BAO56065.1"/>
    </source>
</evidence>
<organism evidence="1 2">
    <name type="scientific">Nonlabens marinus S1-08</name>
    <dbReference type="NCBI Taxonomy" id="1454201"/>
    <lineage>
        <taxon>Bacteria</taxon>
        <taxon>Pseudomonadati</taxon>
        <taxon>Bacteroidota</taxon>
        <taxon>Flavobacteriia</taxon>
        <taxon>Flavobacteriales</taxon>
        <taxon>Flavobacteriaceae</taxon>
        <taxon>Nonlabens</taxon>
    </lineage>
</organism>
<dbReference type="InterPro" id="IPR043741">
    <property type="entry name" value="DUF5686"/>
</dbReference>
<dbReference type="STRING" id="1454201.NMS_2056"/>
<sequence>MVSYYKLSILSIPFMKSIYALVLFLLPLFLFSQITGTVTDAAGEPIPFASIYIKGTYTGTSTNVDGVYALEFKKPGKHTIIFQSLGYKTKEITVNLTTFLFTQDATLIEETTSLDEVVVRTDENPADRVIREAIKNRETNRLKTSSYTADFYSRGLWRMEDVPEKFLGQEIGDIGGSLDSLNRSGIVYLSETVSNIAYQAPNNFKEYITASKISGDDRGFSVNSAEAANFDFYNNNIDLNNRIVSPIADYAFSYYKYKLVGTFFDSNNFLINKIEVISRRPKDNTFNGFIYIVEDQWTIYGLELTTSGLNINVPVIKELTFKQDFSYEPSSKDWVKRTQNITFSFGLFGFKGNGRFIANYTNYNFNPNFDKRTFGPETLAFNREANKKDSLFWKTIRPVPLTSEETREYVKKDSISSVRNDPKYKDSVDAVNNKFKIQKLLTGYSYRNSNKQSRLSYNGVIGADNFEGFNTVQGFVVSTGLNYNKGFDEDYNSSFSTGINFNYGFDDDRLRYTAYANYRFNRINRRTLSISGGTQANQINTTRPITSLENTISSLFFERNYAKLYGLDYGRIGYSEEVSNGIFLSGSVGYERRQPLQNTTDQVWFTQSDVDYTPNDPLLLDNQRLAFISEHELVKTNVSLTLRPGQKYQSYPDRKINITNEKYPTINLGYEGGIAASSDNYNYHQFRASVYQNFDQGNLGRSSYWVNAGTFLNADGISFIDRQHFNGNRLRYKLEALNPYGFGLLDYYDYSTNKSYAQVHLQHDFKGFIMGKIPGINQLNYDLILSAKALMTERKPYYEVSAGIDNIGFGSFRPFRVDYVRSITSERNYGAFVVGIEFGL</sequence>
<reference evidence="1 2" key="1">
    <citation type="journal article" date="2014" name="Proc. Natl. Acad. Sci. U.S.A.">
        <title>Functional characterization of flavobacteria rhodopsins reveals a unique class of light-driven chloride pump in bacteria.</title>
        <authorList>
            <person name="Yoshizawa S."/>
            <person name="Kumagai Y."/>
            <person name="Kim H."/>
            <person name="Ogura Y."/>
            <person name="Hayashi T."/>
            <person name="Iwasaki W."/>
            <person name="DeLong E.F."/>
            <person name="Kogure K."/>
        </authorList>
    </citation>
    <scope>NUCLEOTIDE SEQUENCE [LARGE SCALE GENOMIC DNA]</scope>
    <source>
        <strain evidence="1 2">S1-08</strain>
    </source>
</reference>